<reference evidence="1" key="1">
    <citation type="submission" date="2024-07" db="EMBL/GenBank/DDBJ databases">
        <title>Metagenome and Metagenome-Assembled Genomes of Archaea from a hot spring from the geothermal field of Los Azufres, Mexico.</title>
        <authorList>
            <person name="Marin-Paredes R."/>
            <person name="Martinez-Romero E."/>
            <person name="Servin-Garciduenas L.E."/>
        </authorList>
    </citation>
    <scope>NUCLEOTIDE SEQUENCE</scope>
</reference>
<sequence length="331" mass="36057">MLEVRGLEASLGAFRLGPIDLSVDDGVYAILAGPNGSGKTSLLKAIAGLVKARGEILIDGRDVSRLPPERRNIGYVPQSYALFDNMTVYANIEYGLKARGIPREERQRAVMEIAERLEISELLSRYPRQLSSGQKQRVALARALAVKPRVLLLDEPLASLDPEIRAPVMALLRSISREYKLPILHVTHDAAEAYSLGDYIYVMSRGQIVEAGAPEELYNRPRRAFTARFFGLQVIRAEVKGGVARLVGGAELRLSDPADGCCIAFKSDAVGLDGENCVNAVVIDGVRDLRGRSYLVSIGGEKVVIRAVAELKPGDLIKVCLPPEELLVLSE</sequence>
<gene>
    <name evidence="1" type="ORF">TU35_003880</name>
</gene>
<organism evidence="1 2">
    <name type="scientific">Thermoproteus sp. AZ2</name>
    <dbReference type="NCBI Taxonomy" id="1609232"/>
    <lineage>
        <taxon>Archaea</taxon>
        <taxon>Thermoproteota</taxon>
        <taxon>Thermoprotei</taxon>
        <taxon>Thermoproteales</taxon>
        <taxon>Thermoproteaceae</taxon>
        <taxon>Thermoproteus</taxon>
    </lineage>
</organism>
<keyword evidence="1" id="KW-0547">Nucleotide-binding</keyword>
<comment type="caution">
    <text evidence="1">The sequence shown here is derived from an EMBL/GenBank/DDBJ whole genome shotgun (WGS) entry which is preliminary data.</text>
</comment>
<proteinExistence type="predicted"/>
<evidence type="ECO:0000313" key="1">
    <source>
        <dbReference type="EMBL" id="MFB6490380.1"/>
    </source>
</evidence>
<dbReference type="Proteomes" id="UP000033636">
    <property type="component" value="Unassembled WGS sequence"/>
</dbReference>
<dbReference type="EMBL" id="JZWT02000008">
    <property type="protein sequence ID" value="MFB6490380.1"/>
    <property type="molecule type" value="Genomic_DNA"/>
</dbReference>
<evidence type="ECO:0000313" key="2">
    <source>
        <dbReference type="Proteomes" id="UP000033636"/>
    </source>
</evidence>
<accession>A0ACC6V066</accession>
<name>A0ACC6V066_9CREN</name>
<keyword evidence="1" id="KW-0067">ATP-binding</keyword>
<protein>
    <submittedName>
        <fullName evidence="1">ABC transporter ATP-binding protein</fullName>
    </submittedName>
</protein>